<name>A0A4Y9ZSH5_9AGAM</name>
<organism evidence="1 2">
    <name type="scientific">Hericium alpestre</name>
    <dbReference type="NCBI Taxonomy" id="135208"/>
    <lineage>
        <taxon>Eukaryota</taxon>
        <taxon>Fungi</taxon>
        <taxon>Dikarya</taxon>
        <taxon>Basidiomycota</taxon>
        <taxon>Agaricomycotina</taxon>
        <taxon>Agaricomycetes</taxon>
        <taxon>Russulales</taxon>
        <taxon>Hericiaceae</taxon>
        <taxon>Hericium</taxon>
    </lineage>
</organism>
<comment type="caution">
    <text evidence="1">The sequence shown here is derived from an EMBL/GenBank/DDBJ whole genome shotgun (WGS) entry which is preliminary data.</text>
</comment>
<proteinExistence type="predicted"/>
<dbReference type="EMBL" id="SFCI01001028">
    <property type="protein sequence ID" value="TFY77007.1"/>
    <property type="molecule type" value="Genomic_DNA"/>
</dbReference>
<sequence length="110" mass="13071">MTDETGRTTLYKARFNYARKDNIEEDDKYLSGDLEDLANIQALKDSGSRLEAEEKRRKAEEKWQEKWREAKEKVRDTLRDMQINIRKYDSEGRPFGFFVLTSGRPWTGMN</sequence>
<evidence type="ECO:0000313" key="2">
    <source>
        <dbReference type="Proteomes" id="UP000298061"/>
    </source>
</evidence>
<dbReference type="AlphaFoldDB" id="A0A4Y9ZSH5"/>
<protein>
    <submittedName>
        <fullName evidence="1">Uncharacterized protein</fullName>
    </submittedName>
</protein>
<reference evidence="1 2" key="1">
    <citation type="submission" date="2019-02" db="EMBL/GenBank/DDBJ databases">
        <title>Genome sequencing of the rare red list fungi Hericium alpestre (H. flagellum).</title>
        <authorList>
            <person name="Buettner E."/>
            <person name="Kellner H."/>
        </authorList>
    </citation>
    <scope>NUCLEOTIDE SEQUENCE [LARGE SCALE GENOMIC DNA]</scope>
    <source>
        <strain evidence="1 2">DSM 108284</strain>
    </source>
</reference>
<keyword evidence="2" id="KW-1185">Reference proteome</keyword>
<gene>
    <name evidence="1" type="ORF">EWM64_g7006</name>
</gene>
<dbReference type="Proteomes" id="UP000298061">
    <property type="component" value="Unassembled WGS sequence"/>
</dbReference>
<accession>A0A4Y9ZSH5</accession>
<evidence type="ECO:0000313" key="1">
    <source>
        <dbReference type="EMBL" id="TFY77007.1"/>
    </source>
</evidence>